<dbReference type="Proteomes" id="UP001306508">
    <property type="component" value="Unassembled WGS sequence"/>
</dbReference>
<feature type="region of interest" description="Disordered" evidence="1">
    <location>
        <begin position="1"/>
        <end position="41"/>
    </location>
</feature>
<evidence type="ECO:0000313" key="3">
    <source>
        <dbReference type="Proteomes" id="UP001306508"/>
    </source>
</evidence>
<organism evidence="2 3">
    <name type="scientific">Arxiozyma heterogenica</name>
    <dbReference type="NCBI Taxonomy" id="278026"/>
    <lineage>
        <taxon>Eukaryota</taxon>
        <taxon>Fungi</taxon>
        <taxon>Dikarya</taxon>
        <taxon>Ascomycota</taxon>
        <taxon>Saccharomycotina</taxon>
        <taxon>Saccharomycetes</taxon>
        <taxon>Saccharomycetales</taxon>
        <taxon>Saccharomycetaceae</taxon>
        <taxon>Arxiozyma</taxon>
    </lineage>
</organism>
<proteinExistence type="predicted"/>
<protein>
    <submittedName>
        <fullName evidence="2">Uncharacterized protein</fullName>
    </submittedName>
</protein>
<feature type="compositionally biased region" description="Low complexity" evidence="1">
    <location>
        <begin position="327"/>
        <end position="341"/>
    </location>
</feature>
<comment type="caution">
    <text evidence="2">The sequence shown here is derived from an EMBL/GenBank/DDBJ whole genome shotgun (WGS) entry which is preliminary data.</text>
</comment>
<dbReference type="AlphaFoldDB" id="A0AAN7ZRS8"/>
<feature type="compositionally biased region" description="Acidic residues" evidence="1">
    <location>
        <begin position="503"/>
        <end position="530"/>
    </location>
</feature>
<feature type="region of interest" description="Disordered" evidence="1">
    <location>
        <begin position="320"/>
        <end position="341"/>
    </location>
</feature>
<evidence type="ECO:0000313" key="2">
    <source>
        <dbReference type="EMBL" id="KAK5778559.1"/>
    </source>
</evidence>
<sequence length="923" mass="106193">MDITDSMPTQQQQRQIFLTPNRYRDYSKNKKNNDNDNDNGPDYKWKPKITVKCKHFLYHLTYSEILNIHNNNNSTKEHDNYNARLLKITTFNIMVYIDIPTIDYYLDELKDNKLSKFNRKFKLNKLKYSIWKSFTNNDPEFWDKFILCHRFNENNESPTINCNLSIKSSGSLRYVETIKFLIETIYDTLLPYNNIIKLKIDLNVSKISLKWFKNFLKKPILNYIRFKEILNSNLSPVNSSDLSIIDFPFKEYFNKLNEKFSFNENKPKNSDAIDTIIVITNSMGIKALLTILADKPLTNFIDQRSIDEFYNDSLSKSNTNSLTRQISNNSSTSHSSTSTSTTVSTCSYANDLSTTCDTNSVASTNINDFNNINNNGPVGGTLRRELSSLLNFQKTVLTSNKDKSVRIRSLSINRRTGKLLEPHLSKIPFKTQVISNHKEPFGTISRTKDILQLIDQEDIHQLEKETNINKKLKNKRVGNTRPLDSDQPLLTDDEDIFICGDEFSGDDDEEEEDYGYDDESEDEESDDNDEGISFYVPSLLSRSGSSSDINSLNTVPYPRKGRFRSLSLMDPAQRQPFNYDKTLINLENNHDNSNSNNQNIENAIENGIAKPKPNSFTNIYIHDGNFNDTYTPKHYKRKYNNNFNSNIVNIYSNTITTPINPNLNGLIPPEFYTRFSTPSLSNHNSTSSLNSTYLSPYYTNNENTSTPGPTTSTSQINIFEKNLINKSFELNRNINNSGENIFNKLINKKNEERNKHFTLMNFSEREFTDDNNNSDNVKETHDNRLLRELEEEDQMMGTVQKDNIAKGILQKPPSGIPYKIHGSTTTSGSNLTLFNYNNSDTNTVKPISKQSTLTQLNLSLYSEDEHPLENSKMKQKDFGNYIVVSEEPEVSAFRRIASLNLYCSDDEQSDEYSSNMWVLGGNR</sequence>
<reference evidence="3" key="1">
    <citation type="submission" date="2023-07" db="EMBL/GenBank/DDBJ databases">
        <title>A draft genome of Kazachstania heterogenica Y-27499.</title>
        <authorList>
            <person name="Donic C."/>
            <person name="Kralova J.S."/>
            <person name="Fidel L."/>
            <person name="Ben-Dor S."/>
            <person name="Jung S."/>
        </authorList>
    </citation>
    <scope>NUCLEOTIDE SEQUENCE [LARGE SCALE GENOMIC DNA]</scope>
    <source>
        <strain evidence="3">Y27499</strain>
    </source>
</reference>
<feature type="region of interest" description="Disordered" evidence="1">
    <location>
        <begin position="500"/>
        <end position="532"/>
    </location>
</feature>
<gene>
    <name evidence="2" type="ORF">RI543_004227</name>
</gene>
<dbReference type="EMBL" id="JAWIZZ010000053">
    <property type="protein sequence ID" value="KAK5778559.1"/>
    <property type="molecule type" value="Genomic_DNA"/>
</dbReference>
<keyword evidence="3" id="KW-1185">Reference proteome</keyword>
<accession>A0AAN7ZRS8</accession>
<evidence type="ECO:0000256" key="1">
    <source>
        <dbReference type="SAM" id="MobiDB-lite"/>
    </source>
</evidence>
<feature type="compositionally biased region" description="Basic and acidic residues" evidence="1">
    <location>
        <begin position="22"/>
        <end position="34"/>
    </location>
</feature>
<feature type="compositionally biased region" description="Polar residues" evidence="1">
    <location>
        <begin position="1"/>
        <end position="18"/>
    </location>
</feature>
<name>A0AAN7ZRS8_9SACH</name>